<dbReference type="EMBL" id="JAOAOG010000131">
    <property type="protein sequence ID" value="KAJ6246932.1"/>
    <property type="molecule type" value="Genomic_DNA"/>
</dbReference>
<reference evidence="2" key="1">
    <citation type="submission" date="2022-08" db="EMBL/GenBank/DDBJ databases">
        <title>Novel sulfate-reducing endosymbionts in the free-living metamonad Anaeramoeba.</title>
        <authorList>
            <person name="Jerlstrom-Hultqvist J."/>
            <person name="Cepicka I."/>
            <person name="Gallot-Lavallee L."/>
            <person name="Salas-Leiva D."/>
            <person name="Curtis B.A."/>
            <person name="Zahonova K."/>
            <person name="Pipaliya S."/>
            <person name="Dacks J."/>
            <person name="Roger A.J."/>
        </authorList>
    </citation>
    <scope>NUCLEOTIDE SEQUENCE</scope>
    <source>
        <strain evidence="2">Schooner1</strain>
    </source>
</reference>
<keyword evidence="1" id="KW-0175">Coiled coil</keyword>
<evidence type="ECO:0000313" key="2">
    <source>
        <dbReference type="EMBL" id="KAJ6246932.1"/>
    </source>
</evidence>
<feature type="coiled-coil region" evidence="1">
    <location>
        <begin position="300"/>
        <end position="341"/>
    </location>
</feature>
<organism evidence="2 3">
    <name type="scientific">Anaeramoeba flamelloides</name>
    <dbReference type="NCBI Taxonomy" id="1746091"/>
    <lineage>
        <taxon>Eukaryota</taxon>
        <taxon>Metamonada</taxon>
        <taxon>Anaeramoebidae</taxon>
        <taxon>Anaeramoeba</taxon>
    </lineage>
</organism>
<name>A0ABQ8YQM9_9EUKA</name>
<accession>A0ABQ8YQM9</accession>
<keyword evidence="3" id="KW-1185">Reference proteome</keyword>
<gene>
    <name evidence="2" type="ORF">M0813_02188</name>
</gene>
<comment type="caution">
    <text evidence="2">The sequence shown here is derived from an EMBL/GenBank/DDBJ whole genome shotgun (WGS) entry which is preliminary data.</text>
</comment>
<proteinExistence type="predicted"/>
<evidence type="ECO:0000256" key="1">
    <source>
        <dbReference type="SAM" id="Coils"/>
    </source>
</evidence>
<dbReference type="Proteomes" id="UP001150062">
    <property type="component" value="Unassembled WGS sequence"/>
</dbReference>
<feature type="coiled-coil region" evidence="1">
    <location>
        <begin position="5"/>
        <end position="63"/>
    </location>
</feature>
<evidence type="ECO:0008006" key="4">
    <source>
        <dbReference type="Google" id="ProtNLM"/>
    </source>
</evidence>
<sequence length="420" mass="49482">MNVLLENCLKTIEELTKKIASLENEKLQQKPTMDDSKTENTNIEILTNKISNLSVQKKKYENSENLYINSENSQFDKEINLKDNKVQLVFENNFLQIEKLKRVFYKEKNIILCFAKKKLVENKEGNLVMYLGCPENKCLSKGVLRCVNKNGKLIYVLSIKGAHCHMNSKTNFELSVLDEIKIIEDLSKTSLSPEQIVLQIKKNRSEGLIKNDGILCESSEDIKRGLVERILKNFKWNPSVINLDFAKSNINAIKITFPFSKVHGCGFHFLQAIKRKLMKSKIENQEKVLKKIKSFMTLSTEEIKKRLEEWINKLNLKTNEIENWNMEIENLEKKIEKNSFENYENLSNIETGGPRNVLVLDEKYSKNFKFFQSKIEQKEIEKSTLKDFLQNYFYNTWIKRFNPELWSIYYKKQEIFFQND</sequence>
<protein>
    <recommendedName>
        <fullName evidence="4">MULE transposase domain-containing protein</fullName>
    </recommendedName>
</protein>
<evidence type="ECO:0000313" key="3">
    <source>
        <dbReference type="Proteomes" id="UP001150062"/>
    </source>
</evidence>